<organism evidence="3 4">
    <name type="scientific">Neomoorella glycerini</name>
    <dbReference type="NCBI Taxonomy" id="55779"/>
    <lineage>
        <taxon>Bacteria</taxon>
        <taxon>Bacillati</taxon>
        <taxon>Bacillota</taxon>
        <taxon>Clostridia</taxon>
        <taxon>Neomoorellales</taxon>
        <taxon>Neomoorellaceae</taxon>
        <taxon>Neomoorella</taxon>
    </lineage>
</organism>
<name>A0A6I5ZQ60_9FIRM</name>
<dbReference type="Proteomes" id="UP000425916">
    <property type="component" value="Chromosome"/>
</dbReference>
<feature type="chain" id="PRO_5026035719" description="Copper amine oxidase-like N-terminal domain-containing protein" evidence="1">
    <location>
        <begin position="31"/>
        <end position="723"/>
    </location>
</feature>
<evidence type="ECO:0000256" key="1">
    <source>
        <dbReference type="SAM" id="SignalP"/>
    </source>
</evidence>
<dbReference type="InterPro" id="IPR036582">
    <property type="entry name" value="Mao_N_sf"/>
</dbReference>
<dbReference type="RefSeq" id="WP_156272294.1">
    <property type="nucleotide sequence ID" value="NZ_CP046244.1"/>
</dbReference>
<sequence length="723" mass="74806">MGKSKKIVAILVTLAVMVTLLVPMAVPAFAGDPFKYSSAYPIITDASNQPAGWFSIAAGDQNITFNGQKPGGGTTYVTVDLSSGAKWNSEPNTNAAVQALVTTSPAATITYVASDSDSVQFTVYNATAAVTQLVFDVPNLDITSGTTGDVTATVKLQVLDEDGNQVWTESKTLVIARIGAGALTATAASAKKISGAGLGVKVADITIEENQPGVLSSTTPDTITLTIATPGVTWVAAPGPYPTASGTAGLAVGPATRTDDKTLTYTVTSPSSGIGGKLTFDLDSAGYLNVSPGVSGDIVITVASSNSKLSDTDLVVATTTVGEFTITAEDTKDREGVPGQAGVILGDIKIDQNFAGAFSNNGSLVFTLKNAKWTSNPPAAPAGFAAGTRYNDDRSIWFSVTNPTNITDPVTFDGSTHLPTVNIDANASGDIVVEISGTAGPNGEVVLGKVIPVATFEADKKNVNVNSLDQVAGDIKITEAGKNLFNTNGTLKLTLPNGIYFSKNPTLYINGEKVTVTWVATPKGTNVAEVAAATWGTKFSTVKADVIEIKDIAYDVDSRFLAKDVTVEISGTFLTKAGGSTSTVATVTNASGVSATKRSASFVIGSSTYTVNGTEYTMDVAAYVKDGRTYLPVRYVAYALGVDPENIFWDDATQTVTVLKGTTAVQMTIGSNVLKVNGISLTMDVAPEVASGRTMLPFRFIAQALGASVGYDDATQTVTMNLE</sequence>
<dbReference type="SUPFAM" id="SSF55383">
    <property type="entry name" value="Copper amine oxidase, domain N"/>
    <property type="match status" value="2"/>
</dbReference>
<dbReference type="EMBL" id="CP046244">
    <property type="protein sequence ID" value="QGP91671.1"/>
    <property type="molecule type" value="Genomic_DNA"/>
</dbReference>
<accession>A0A6I5ZQ60</accession>
<feature type="domain" description="Copper amine oxidase-like N-terminal" evidence="2">
    <location>
        <begin position="610"/>
        <end position="719"/>
    </location>
</feature>
<keyword evidence="4" id="KW-1185">Reference proteome</keyword>
<dbReference type="OrthoDB" id="2023214at2"/>
<gene>
    <name evidence="3" type="ORF">MGLY_10120</name>
</gene>
<reference evidence="3 4" key="1">
    <citation type="submission" date="2019-11" db="EMBL/GenBank/DDBJ databases">
        <title>Genome sequence of Moorella glycerini DSM11254.</title>
        <authorList>
            <person name="Poehlein A."/>
            <person name="Boeer T."/>
            <person name="Daniel R."/>
        </authorList>
    </citation>
    <scope>NUCLEOTIDE SEQUENCE [LARGE SCALE GENOMIC DNA]</scope>
    <source>
        <strain evidence="3 4">DSM 11254</strain>
    </source>
</reference>
<proteinExistence type="predicted"/>
<protein>
    <recommendedName>
        <fullName evidence="2">Copper amine oxidase-like N-terminal domain-containing protein</fullName>
    </recommendedName>
</protein>
<dbReference type="Gene3D" id="3.30.457.10">
    <property type="entry name" value="Copper amine oxidase-like, N-terminal domain"/>
    <property type="match status" value="2"/>
</dbReference>
<evidence type="ECO:0000259" key="2">
    <source>
        <dbReference type="Pfam" id="PF07833"/>
    </source>
</evidence>
<dbReference type="AlphaFoldDB" id="A0A6I5ZQ60"/>
<evidence type="ECO:0000313" key="3">
    <source>
        <dbReference type="EMBL" id="QGP91671.1"/>
    </source>
</evidence>
<evidence type="ECO:0000313" key="4">
    <source>
        <dbReference type="Proteomes" id="UP000425916"/>
    </source>
</evidence>
<dbReference type="InterPro" id="IPR012854">
    <property type="entry name" value="Cu_amine_oxidase-like_N"/>
</dbReference>
<dbReference type="Pfam" id="PF07833">
    <property type="entry name" value="Cu_amine_oxidN1"/>
    <property type="match status" value="1"/>
</dbReference>
<keyword evidence="1" id="KW-0732">Signal</keyword>
<feature type="signal peptide" evidence="1">
    <location>
        <begin position="1"/>
        <end position="30"/>
    </location>
</feature>